<gene>
    <name evidence="2" type="ORF">I6L31_15250</name>
</gene>
<accession>A0ABD7FBI4</accession>
<dbReference type="AlphaFoldDB" id="A0ABD7FBI4"/>
<evidence type="ECO:0000313" key="2">
    <source>
        <dbReference type="EMBL" id="QXZ23011.1"/>
    </source>
</evidence>
<feature type="chain" id="PRO_5044840846" evidence="1">
    <location>
        <begin position="23"/>
        <end position="174"/>
    </location>
</feature>
<organism evidence="2 3">
    <name type="scientific">Acinetobacter septicus</name>
    <dbReference type="NCBI Taxonomy" id="465797"/>
    <lineage>
        <taxon>Bacteria</taxon>
        <taxon>Pseudomonadati</taxon>
        <taxon>Pseudomonadota</taxon>
        <taxon>Gammaproteobacteria</taxon>
        <taxon>Moraxellales</taxon>
        <taxon>Moraxellaceae</taxon>
        <taxon>Acinetobacter</taxon>
    </lineage>
</organism>
<keyword evidence="3" id="KW-1185">Reference proteome</keyword>
<sequence length="174" mass="19387">MMNKFLKFAISLTMLPMMVACKAETETVDLSFMVYNYTTEELGQLQVNGKGSTIVEAAERLGSVGGSGTACCAHLLANSDTAEVSFYTDHGEGYKQYHIKVPVENLKDTPRSFAVLHYFPNNTGVIEVSMRWPSFRKDLFDQALAEKSKSITLSSPQMWNSIPENEAARKQFPD</sequence>
<evidence type="ECO:0000313" key="3">
    <source>
        <dbReference type="Proteomes" id="UP000827069"/>
    </source>
</evidence>
<name>A0ABD7FBI4_9GAMM</name>
<dbReference type="EMBL" id="CP079898">
    <property type="protein sequence ID" value="QXZ23011.1"/>
    <property type="molecule type" value="Genomic_DNA"/>
</dbReference>
<dbReference type="Proteomes" id="UP000827069">
    <property type="component" value="Chromosome"/>
</dbReference>
<evidence type="ECO:0000256" key="1">
    <source>
        <dbReference type="SAM" id="SignalP"/>
    </source>
</evidence>
<dbReference type="RefSeq" id="WP_125269144.1">
    <property type="nucleotide sequence ID" value="NZ_CP079898.1"/>
</dbReference>
<reference evidence="2 3" key="1">
    <citation type="submission" date="2021-07" db="EMBL/GenBank/DDBJ databases">
        <title>FDA dAtabase for Regulatory Grade micrObial Sequences (FDA-ARGOS): Supporting development and validation of Infectious Disease Dx tests.</title>
        <authorList>
            <person name="Sproer C."/>
            <person name="Gronow S."/>
            <person name="Severitt S."/>
            <person name="Schroder I."/>
            <person name="Tallon L."/>
            <person name="Sadzewicz L."/>
            <person name="Zhao X."/>
            <person name="Boylan J."/>
            <person name="Ott S."/>
            <person name="Bowen H."/>
            <person name="Vavikolanu K."/>
            <person name="Mehta A."/>
            <person name="Aluvathingal J."/>
            <person name="Nadendla S."/>
            <person name="Lowell S."/>
            <person name="Myers T."/>
            <person name="Yan Y."/>
        </authorList>
    </citation>
    <scope>NUCLEOTIDE SEQUENCE [LARGE SCALE GENOMIC DNA]</scope>
    <source>
        <strain evidence="2 3">FDAARGOS_1401</strain>
    </source>
</reference>
<keyword evidence="1" id="KW-0732">Signal</keyword>
<protein>
    <submittedName>
        <fullName evidence="2">DUF3304 domain-containing protein</fullName>
    </submittedName>
</protein>
<dbReference type="PROSITE" id="PS51257">
    <property type="entry name" value="PROKAR_LIPOPROTEIN"/>
    <property type="match status" value="1"/>
</dbReference>
<proteinExistence type="predicted"/>
<feature type="signal peptide" evidence="1">
    <location>
        <begin position="1"/>
        <end position="22"/>
    </location>
</feature>